<dbReference type="GO" id="GO:0000160">
    <property type="term" value="P:phosphorelay signal transduction system"/>
    <property type="evidence" value="ECO:0007669"/>
    <property type="project" value="InterPro"/>
</dbReference>
<dbReference type="PANTHER" id="PTHR44591:SF23">
    <property type="entry name" value="CHEY SUBFAMILY"/>
    <property type="match status" value="1"/>
</dbReference>
<dbReference type="PROSITE" id="PS50110">
    <property type="entry name" value="RESPONSE_REGULATORY"/>
    <property type="match status" value="1"/>
</dbReference>
<feature type="domain" description="Response regulatory" evidence="3">
    <location>
        <begin position="1"/>
        <end position="65"/>
    </location>
</feature>
<reference evidence="5" key="1">
    <citation type="submission" date="2017-09" db="EMBL/GenBank/DDBJ databases">
        <title>The Reconstruction of 2,631 Draft Metagenome-Assembled Genomes from the Global Oceans.</title>
        <authorList>
            <person name="Tully B.J."/>
            <person name="Graham E.D."/>
            <person name="Heidelberg J.F."/>
        </authorList>
    </citation>
    <scope>NUCLEOTIDE SEQUENCE [LARGE SCALE GENOMIC DNA]</scope>
</reference>
<dbReference type="InterPro" id="IPR001789">
    <property type="entry name" value="Sig_transdc_resp-reg_receiver"/>
</dbReference>
<accession>A0A2D6YH80</accession>
<dbReference type="Proteomes" id="UP000226525">
    <property type="component" value="Unassembled WGS sequence"/>
</dbReference>
<proteinExistence type="predicted"/>
<evidence type="ECO:0000313" key="4">
    <source>
        <dbReference type="EMBL" id="MAH62535.1"/>
    </source>
</evidence>
<dbReference type="Pfam" id="PF00072">
    <property type="entry name" value="Response_reg"/>
    <property type="match status" value="1"/>
</dbReference>
<evidence type="ECO:0000313" key="5">
    <source>
        <dbReference type="Proteomes" id="UP000226525"/>
    </source>
</evidence>
<dbReference type="Gene3D" id="3.40.50.2300">
    <property type="match status" value="1"/>
</dbReference>
<evidence type="ECO:0000259" key="3">
    <source>
        <dbReference type="PROSITE" id="PS50110"/>
    </source>
</evidence>
<protein>
    <recommendedName>
        <fullName evidence="3">Response regulatory domain-containing protein</fullName>
    </recommendedName>
</protein>
<evidence type="ECO:0000256" key="1">
    <source>
        <dbReference type="ARBA" id="ARBA00022553"/>
    </source>
</evidence>
<dbReference type="InterPro" id="IPR050595">
    <property type="entry name" value="Bact_response_regulator"/>
</dbReference>
<name>A0A2D6YH80_9DELT</name>
<dbReference type="InterPro" id="IPR011006">
    <property type="entry name" value="CheY-like_superfamily"/>
</dbReference>
<comment type="caution">
    <text evidence="4">The sequence shown here is derived from an EMBL/GenBank/DDBJ whole genome shotgun (WGS) entry which is preliminary data.</text>
</comment>
<dbReference type="EMBL" id="NZEX01000036">
    <property type="protein sequence ID" value="MAH62535.1"/>
    <property type="molecule type" value="Genomic_DNA"/>
</dbReference>
<sequence length="79" mass="8812">MPEMEGISLFQSMQQDPVLAEIPVLLISGIPTEKFVTQALAVGVQSTLTKPFRAEQLDQKIQYLLTQSFSWKCCESSCC</sequence>
<gene>
    <name evidence="4" type="ORF">CMN54_03630</name>
</gene>
<dbReference type="AlphaFoldDB" id="A0A2D6YH80"/>
<evidence type="ECO:0000256" key="2">
    <source>
        <dbReference type="PROSITE-ProRule" id="PRU00169"/>
    </source>
</evidence>
<keyword evidence="1" id="KW-0597">Phosphoprotein</keyword>
<organism evidence="4 5">
    <name type="scientific">SAR324 cluster bacterium</name>
    <dbReference type="NCBI Taxonomy" id="2024889"/>
    <lineage>
        <taxon>Bacteria</taxon>
        <taxon>Deltaproteobacteria</taxon>
        <taxon>SAR324 cluster</taxon>
    </lineage>
</organism>
<comment type="caution">
    <text evidence="2">Lacks conserved residue(s) required for the propagation of feature annotation.</text>
</comment>
<dbReference type="SUPFAM" id="SSF52172">
    <property type="entry name" value="CheY-like"/>
    <property type="match status" value="1"/>
</dbReference>
<dbReference type="PANTHER" id="PTHR44591">
    <property type="entry name" value="STRESS RESPONSE REGULATOR PROTEIN 1"/>
    <property type="match status" value="1"/>
</dbReference>